<dbReference type="PROSITE" id="PS00154">
    <property type="entry name" value="ATPASE_E1_E2"/>
    <property type="match status" value="1"/>
</dbReference>
<evidence type="ECO:0000256" key="5">
    <source>
        <dbReference type="ARBA" id="ARBA00022723"/>
    </source>
</evidence>
<evidence type="ECO:0000256" key="12">
    <source>
        <dbReference type="ARBA" id="ARBA00023065"/>
    </source>
</evidence>
<evidence type="ECO:0000256" key="4">
    <source>
        <dbReference type="ARBA" id="ARBA00022692"/>
    </source>
</evidence>
<dbReference type="Pfam" id="PF00690">
    <property type="entry name" value="Cation_ATPase_N"/>
    <property type="match status" value="1"/>
</dbReference>
<comment type="subcellular location">
    <subcellularLocation>
        <location evidence="15">Cell membrane</location>
        <topology evidence="15">Multi-pass membrane protein</topology>
    </subcellularLocation>
    <subcellularLocation>
        <location evidence="1">Membrane</location>
        <topology evidence="1">Multi-pass membrane protein</topology>
    </subcellularLocation>
</comment>
<dbReference type="InterPro" id="IPR006534">
    <property type="entry name" value="P-type_ATPase_IIIA"/>
</dbReference>
<keyword evidence="7 15" id="KW-0375">Hydrogen ion transport</keyword>
<dbReference type="GO" id="GO:0016887">
    <property type="term" value="F:ATP hydrolysis activity"/>
    <property type="evidence" value="ECO:0007669"/>
    <property type="project" value="InterPro"/>
</dbReference>
<feature type="transmembrane region" description="Helical" evidence="15">
    <location>
        <begin position="282"/>
        <end position="304"/>
    </location>
</feature>
<dbReference type="Gene3D" id="3.40.50.1000">
    <property type="entry name" value="HAD superfamily/HAD-like"/>
    <property type="match status" value="1"/>
</dbReference>
<dbReference type="EMBL" id="JBAMMX010000028">
    <property type="protein sequence ID" value="KAK6912278.1"/>
    <property type="molecule type" value="Genomic_DNA"/>
</dbReference>
<keyword evidence="10 15" id="KW-1278">Translocase</keyword>
<evidence type="ECO:0000256" key="2">
    <source>
        <dbReference type="ARBA" id="ARBA00008804"/>
    </source>
</evidence>
<keyword evidence="15" id="KW-0813">Transport</keyword>
<dbReference type="AlphaFoldDB" id="A0AAN8U8K6"/>
<keyword evidence="8 15" id="KW-0067">ATP-binding</keyword>
<evidence type="ECO:0000256" key="14">
    <source>
        <dbReference type="ARBA" id="ARBA00048122"/>
    </source>
</evidence>
<feature type="transmembrane region" description="Helical" evidence="15">
    <location>
        <begin position="820"/>
        <end position="841"/>
    </location>
</feature>
<dbReference type="InterPro" id="IPR008250">
    <property type="entry name" value="ATPase_P-typ_transduc_dom_A_sf"/>
</dbReference>
<dbReference type="NCBIfam" id="TIGR01494">
    <property type="entry name" value="ATPase_P-type"/>
    <property type="match status" value="2"/>
</dbReference>
<evidence type="ECO:0000256" key="13">
    <source>
        <dbReference type="ARBA" id="ARBA00023136"/>
    </source>
</evidence>
<sequence>MATNKNISLEDVRKETVDLEKIPIDEVFEQLKCTREGLTSEEGQQRLQIFGPNKLEEKKESKLLKFLGFMWNPLSWVMEIAAIMAIALANGGGRPPDWQDFVGIVVLLLINSTISYIEEANAGNAAAALMAGLAPKTKVLRDGRWSEQDAAILVPGDVISVKLGDIIPADARLLEGDPLKIDQSALTGESLPVTKNAGDEVFSGSTCKQGEIEAVVIATGVHTFFGKAAHLVDSTNQVGHFQKVLTAIGNFCICSIALGMIIEIVVMYPIQHRRYRDGIDNLLVLLIGGIPIAMPTVLSVTMAIGSHRLSEQGAITKRMTAIEEMAGMDVLCSDKTGTLTLNKLTVDKNMIEIFSKDVDLETSILLAARASRVENQDAIDACIVGMLADPKEAREGITEVHFLPFNPVEKRTAITYIDTDANWHRISKGAPEQIIELCNLKPDLSKKAHSIIDKFADRGLRALAVAKQTVPEKNKESPGGPWQFVGLLPLFDPPRHDSAETIRKALNLGVNVKMITGDQLAIAKETGRRLGMGTNMYPSSSLLGQHKDEAIAGLPIEELIERADGFAGVFPEHKYEIVKKLQEKKHICGMTGDGVNDAPALKRADIGIAVADATDAARGASDIVLTEPGLSVIVHAVLTSRAIFQRMKNYTIYAVSITIRIVLGFLLLALIWKFDFSPFMVLIIAILNDGTIMTISKDRVKPSPMPDSWKLRDIFTTGVVLGTYLAVMTVVFFWAASDSNFFSVRISKHLQYFQNNQKRSPIQMHILIVLIIWQDKFGVRSIHGNEEELTAAVYLQVSIVSQALIFVTRSRSWSFVERPGLLLVGAFLAAQLVATLIAVYAHWNFARIKGIGWGWAGVIWLYSIIFYIPLDILKFFIRFLLTGKAWDNMLQNKTAFTSKKDFGRGEREAQWAMAQRTLHGLQTTESKDLFHDKNYRELSEIAEQAKRRAEVARLRELNTLKGHVESVVKLKGLDIETIQQHYTV</sequence>
<dbReference type="CDD" id="cd02076">
    <property type="entry name" value="P-type_ATPase_H"/>
    <property type="match status" value="1"/>
</dbReference>
<dbReference type="EC" id="7.1.2.1" evidence="15"/>
<dbReference type="Gene3D" id="1.20.1110.10">
    <property type="entry name" value="Calcium-transporting ATPase, transmembrane domain"/>
    <property type="match status" value="1"/>
</dbReference>
<protein>
    <recommendedName>
        <fullName evidence="15">Plasma membrane ATPase</fullName>
        <ecNumber evidence="15">7.1.2.1</ecNumber>
    </recommendedName>
</protein>
<keyword evidence="13 15" id="KW-0472">Membrane</keyword>
<dbReference type="Proteomes" id="UP001370490">
    <property type="component" value="Unassembled WGS sequence"/>
</dbReference>
<dbReference type="InterPro" id="IPR001757">
    <property type="entry name" value="P_typ_ATPase"/>
</dbReference>
<feature type="transmembrane region" description="Helical" evidence="15">
    <location>
        <begin position="66"/>
        <end position="89"/>
    </location>
</feature>
<dbReference type="PRINTS" id="PR00120">
    <property type="entry name" value="HATPASE"/>
</dbReference>
<comment type="similarity">
    <text evidence="2 15">Belongs to the cation transport ATPase (P-type) (TC 3.A.3) family. Type IIIA subfamily.</text>
</comment>
<dbReference type="Gene3D" id="6.10.140.890">
    <property type="match status" value="1"/>
</dbReference>
<comment type="caution">
    <text evidence="17">The sequence shown here is derived from an EMBL/GenBank/DDBJ whole genome shotgun (WGS) entry which is preliminary data.</text>
</comment>
<keyword evidence="9 15" id="KW-0460">Magnesium</keyword>
<dbReference type="FunFam" id="3.40.1110.10:FF:000004">
    <property type="entry name" value="Plasma membrane ATPase"/>
    <property type="match status" value="1"/>
</dbReference>
<dbReference type="Gene3D" id="3.40.1110.10">
    <property type="entry name" value="Calcium-transporting ATPase, cytoplasmic domain N"/>
    <property type="match status" value="1"/>
</dbReference>
<evidence type="ECO:0000313" key="18">
    <source>
        <dbReference type="Proteomes" id="UP001370490"/>
    </source>
</evidence>
<name>A0AAN8U8K6_9MAGN</name>
<dbReference type="InterPro" id="IPR023298">
    <property type="entry name" value="ATPase_P-typ_TM_dom_sf"/>
</dbReference>
<dbReference type="InterPro" id="IPR059000">
    <property type="entry name" value="ATPase_P-type_domA"/>
</dbReference>
<dbReference type="SFLD" id="SFLDF00027">
    <property type="entry name" value="p-type_atpase"/>
    <property type="match status" value="1"/>
</dbReference>
<dbReference type="InterPro" id="IPR023299">
    <property type="entry name" value="ATPase_P-typ_cyto_dom_N"/>
</dbReference>
<feature type="transmembrane region" description="Helical" evidence="15">
    <location>
        <begin position="853"/>
        <end position="870"/>
    </location>
</feature>
<dbReference type="GO" id="GO:0120029">
    <property type="term" value="P:proton export across plasma membrane"/>
    <property type="evidence" value="ECO:0007669"/>
    <property type="project" value="UniProtKB-UniRule"/>
</dbReference>
<dbReference type="FunFam" id="2.70.150.10:FF:000004">
    <property type="entry name" value="Plasma membrane ATPase"/>
    <property type="match status" value="1"/>
</dbReference>
<feature type="transmembrane region" description="Helical" evidence="15">
    <location>
        <begin position="244"/>
        <end position="270"/>
    </location>
</feature>
<feature type="domain" description="Cation-transporting P-type ATPase N-terminal" evidence="16">
    <location>
        <begin position="18"/>
        <end position="90"/>
    </location>
</feature>
<dbReference type="GO" id="GO:0046872">
    <property type="term" value="F:metal ion binding"/>
    <property type="evidence" value="ECO:0007669"/>
    <property type="project" value="UniProtKB-KW"/>
</dbReference>
<feature type="transmembrane region" description="Helical" evidence="15">
    <location>
        <begin position="101"/>
        <end position="117"/>
    </location>
</feature>
<evidence type="ECO:0000256" key="15">
    <source>
        <dbReference type="RuleBase" id="RU362083"/>
    </source>
</evidence>
<dbReference type="Pfam" id="PF00702">
    <property type="entry name" value="Hydrolase"/>
    <property type="match status" value="1"/>
</dbReference>
<dbReference type="Pfam" id="PF00122">
    <property type="entry name" value="E1-E2_ATPase"/>
    <property type="match status" value="1"/>
</dbReference>
<evidence type="ECO:0000256" key="11">
    <source>
        <dbReference type="ARBA" id="ARBA00022989"/>
    </source>
</evidence>
<evidence type="ECO:0000256" key="1">
    <source>
        <dbReference type="ARBA" id="ARBA00004141"/>
    </source>
</evidence>
<dbReference type="SUPFAM" id="SSF81653">
    <property type="entry name" value="Calcium ATPase, transduction domain A"/>
    <property type="match status" value="1"/>
</dbReference>
<gene>
    <name evidence="17" type="ORF">RJ641_024371</name>
</gene>
<dbReference type="SMART" id="SM00831">
    <property type="entry name" value="Cation_ATPase_N"/>
    <property type="match status" value="1"/>
</dbReference>
<dbReference type="GO" id="GO:0005524">
    <property type="term" value="F:ATP binding"/>
    <property type="evidence" value="ECO:0007669"/>
    <property type="project" value="UniProtKB-UniRule"/>
</dbReference>
<dbReference type="InterPro" id="IPR018303">
    <property type="entry name" value="ATPase_P-typ_P_site"/>
</dbReference>
<evidence type="ECO:0000256" key="3">
    <source>
        <dbReference type="ARBA" id="ARBA00022553"/>
    </source>
</evidence>
<comment type="catalytic activity">
    <reaction evidence="14 15">
        <text>ATP + H2O + H(+)(in) = ADP + phosphate + 2 H(+)(out)</text>
        <dbReference type="Rhea" id="RHEA:20852"/>
        <dbReference type="ChEBI" id="CHEBI:15377"/>
        <dbReference type="ChEBI" id="CHEBI:15378"/>
        <dbReference type="ChEBI" id="CHEBI:30616"/>
        <dbReference type="ChEBI" id="CHEBI:43474"/>
        <dbReference type="ChEBI" id="CHEBI:456216"/>
        <dbReference type="EC" id="7.1.2.1"/>
    </reaction>
</comment>
<accession>A0AAN8U8K6</accession>
<dbReference type="InterPro" id="IPR023214">
    <property type="entry name" value="HAD_sf"/>
</dbReference>
<evidence type="ECO:0000256" key="10">
    <source>
        <dbReference type="ARBA" id="ARBA00022967"/>
    </source>
</evidence>
<evidence type="ECO:0000256" key="7">
    <source>
        <dbReference type="ARBA" id="ARBA00022781"/>
    </source>
</evidence>
<dbReference type="SUPFAM" id="SSF56784">
    <property type="entry name" value="HAD-like"/>
    <property type="match status" value="1"/>
</dbReference>
<proteinExistence type="inferred from homology"/>
<organism evidence="17 18">
    <name type="scientific">Dillenia turbinata</name>
    <dbReference type="NCBI Taxonomy" id="194707"/>
    <lineage>
        <taxon>Eukaryota</taxon>
        <taxon>Viridiplantae</taxon>
        <taxon>Streptophyta</taxon>
        <taxon>Embryophyta</taxon>
        <taxon>Tracheophyta</taxon>
        <taxon>Spermatophyta</taxon>
        <taxon>Magnoliopsida</taxon>
        <taxon>eudicotyledons</taxon>
        <taxon>Gunneridae</taxon>
        <taxon>Pentapetalae</taxon>
        <taxon>Dilleniales</taxon>
        <taxon>Dilleniaceae</taxon>
        <taxon>Dillenia</taxon>
    </lineage>
</organism>
<keyword evidence="5" id="KW-0479">Metal-binding</keyword>
<feature type="transmembrane region" description="Helical" evidence="15">
    <location>
        <begin position="715"/>
        <end position="736"/>
    </location>
</feature>
<dbReference type="FunFam" id="3.40.50.1000:FF:000211">
    <property type="entry name" value="Plasma membrane ATPase"/>
    <property type="match status" value="1"/>
</dbReference>
<dbReference type="InterPro" id="IPR004014">
    <property type="entry name" value="ATPase_P-typ_cation-transptr_N"/>
</dbReference>
<dbReference type="SFLD" id="SFLDG00002">
    <property type="entry name" value="C1.7:_P-type_atpase_like"/>
    <property type="match status" value="1"/>
</dbReference>
<evidence type="ECO:0000313" key="17">
    <source>
        <dbReference type="EMBL" id="KAK6912278.1"/>
    </source>
</evidence>
<keyword evidence="3" id="KW-0597">Phosphoprotein</keyword>
<dbReference type="SFLD" id="SFLDS00003">
    <property type="entry name" value="Haloacid_Dehalogenase"/>
    <property type="match status" value="1"/>
</dbReference>
<keyword evidence="18" id="KW-1185">Reference proteome</keyword>
<evidence type="ECO:0000256" key="9">
    <source>
        <dbReference type="ARBA" id="ARBA00022842"/>
    </source>
</evidence>
<keyword evidence="6 15" id="KW-0547">Nucleotide-binding</keyword>
<dbReference type="PANTHER" id="PTHR42861">
    <property type="entry name" value="CALCIUM-TRANSPORTING ATPASE"/>
    <property type="match status" value="1"/>
</dbReference>
<keyword evidence="12 15" id="KW-0406">Ion transport</keyword>
<dbReference type="GO" id="GO:0005886">
    <property type="term" value="C:plasma membrane"/>
    <property type="evidence" value="ECO:0007669"/>
    <property type="project" value="UniProtKB-SubCell"/>
</dbReference>
<evidence type="ECO:0000256" key="8">
    <source>
        <dbReference type="ARBA" id="ARBA00022840"/>
    </source>
</evidence>
<dbReference type="SUPFAM" id="SSF81665">
    <property type="entry name" value="Calcium ATPase, transmembrane domain M"/>
    <property type="match status" value="1"/>
</dbReference>
<feature type="transmembrane region" description="Helical" evidence="15">
    <location>
        <begin position="650"/>
        <end position="672"/>
    </location>
</feature>
<dbReference type="InterPro" id="IPR044492">
    <property type="entry name" value="P_typ_ATPase_HD_dom"/>
</dbReference>
<keyword evidence="4 15" id="KW-0812">Transmembrane</keyword>
<evidence type="ECO:0000256" key="6">
    <source>
        <dbReference type="ARBA" id="ARBA00022741"/>
    </source>
</evidence>
<dbReference type="GO" id="GO:0008553">
    <property type="term" value="F:P-type proton-exporting transporter activity"/>
    <property type="evidence" value="ECO:0007669"/>
    <property type="project" value="UniProtKB-UniRule"/>
</dbReference>
<reference evidence="17 18" key="1">
    <citation type="submission" date="2023-12" db="EMBL/GenBank/DDBJ databases">
        <title>A high-quality genome assembly for Dillenia turbinata (Dilleniales).</title>
        <authorList>
            <person name="Chanderbali A."/>
        </authorList>
    </citation>
    <scope>NUCLEOTIDE SEQUENCE [LARGE SCALE GENOMIC DNA]</scope>
    <source>
        <strain evidence="17">LSX21</strain>
        <tissue evidence="17">Leaf</tissue>
    </source>
</reference>
<evidence type="ECO:0000259" key="16">
    <source>
        <dbReference type="SMART" id="SM00831"/>
    </source>
</evidence>
<dbReference type="PRINTS" id="PR00119">
    <property type="entry name" value="CATATPASE"/>
</dbReference>
<dbReference type="NCBIfam" id="TIGR01647">
    <property type="entry name" value="ATPase-IIIA_H"/>
    <property type="match status" value="1"/>
</dbReference>
<keyword evidence="11 15" id="KW-1133">Transmembrane helix</keyword>
<dbReference type="InterPro" id="IPR036412">
    <property type="entry name" value="HAD-like_sf"/>
</dbReference>
<dbReference type="Gene3D" id="2.70.150.10">
    <property type="entry name" value="Calcium-transporting ATPase, cytoplasmic transduction domain A"/>
    <property type="match status" value="1"/>
</dbReference>